<accession>A0ABN8P6C2</accession>
<dbReference type="Proteomes" id="UP001159405">
    <property type="component" value="Unassembled WGS sequence"/>
</dbReference>
<reference evidence="1 2" key="1">
    <citation type="submission" date="2022-05" db="EMBL/GenBank/DDBJ databases">
        <authorList>
            <consortium name="Genoscope - CEA"/>
            <person name="William W."/>
        </authorList>
    </citation>
    <scope>NUCLEOTIDE SEQUENCE [LARGE SCALE GENOMIC DNA]</scope>
</reference>
<evidence type="ECO:0000313" key="1">
    <source>
        <dbReference type="EMBL" id="CAH3135529.1"/>
    </source>
</evidence>
<gene>
    <name evidence="1" type="ORF">PLOB_00037948</name>
</gene>
<organism evidence="1 2">
    <name type="scientific">Porites lobata</name>
    <dbReference type="NCBI Taxonomy" id="104759"/>
    <lineage>
        <taxon>Eukaryota</taxon>
        <taxon>Metazoa</taxon>
        <taxon>Cnidaria</taxon>
        <taxon>Anthozoa</taxon>
        <taxon>Hexacorallia</taxon>
        <taxon>Scleractinia</taxon>
        <taxon>Fungiina</taxon>
        <taxon>Poritidae</taxon>
        <taxon>Porites</taxon>
    </lineage>
</organism>
<sequence length="209" mass="24384">MDVFEDCSKEVEKNIKELDMSDNIPLVRQRQCADFTCEDEKYILDICSCALPEIHGRGESRKQVFVYITRAKENERLPFLEEEQTRLGMIRVYNDRFCWKKKKEDEVLIVKMKMEDFDSSSKPIERRKIDEMRNTEKVTFTLPFCDASVMRFRLSLTTKLLNESVCGEVLLETEYLKASFSSIPHQETRPGIEYGYMTSESAEKGVAVA</sequence>
<keyword evidence="2" id="KW-1185">Reference proteome</keyword>
<name>A0ABN8P6C2_9CNID</name>
<dbReference type="EMBL" id="CALNXK010000056">
    <property type="protein sequence ID" value="CAH3135529.1"/>
    <property type="molecule type" value="Genomic_DNA"/>
</dbReference>
<protein>
    <submittedName>
        <fullName evidence="1">Uncharacterized protein</fullName>
    </submittedName>
</protein>
<proteinExistence type="predicted"/>
<evidence type="ECO:0000313" key="2">
    <source>
        <dbReference type="Proteomes" id="UP001159405"/>
    </source>
</evidence>
<comment type="caution">
    <text evidence="1">The sequence shown here is derived from an EMBL/GenBank/DDBJ whole genome shotgun (WGS) entry which is preliminary data.</text>
</comment>